<organism evidence="1 2">
    <name type="scientific">Humibacillus xanthopallidus</name>
    <dbReference type="NCBI Taxonomy" id="412689"/>
    <lineage>
        <taxon>Bacteria</taxon>
        <taxon>Bacillati</taxon>
        <taxon>Actinomycetota</taxon>
        <taxon>Actinomycetes</taxon>
        <taxon>Micrococcales</taxon>
        <taxon>Intrasporangiaceae</taxon>
        <taxon>Humibacillus</taxon>
    </lineage>
</organism>
<reference evidence="1 2" key="1">
    <citation type="submission" date="2019-06" db="EMBL/GenBank/DDBJ databases">
        <title>Sequencing the genomes of 1000 actinobacteria strains.</title>
        <authorList>
            <person name="Klenk H.-P."/>
        </authorList>
    </citation>
    <scope>NUCLEOTIDE SEQUENCE [LARGE SCALE GENOMIC DNA]</scope>
    <source>
        <strain evidence="1 2">DSM 21776</strain>
    </source>
</reference>
<protein>
    <submittedName>
        <fullName evidence="1">Uncharacterized protein</fullName>
    </submittedName>
</protein>
<evidence type="ECO:0000313" key="1">
    <source>
        <dbReference type="EMBL" id="TQN47044.1"/>
    </source>
</evidence>
<sequence>MPPTEQRFAAGVSIAAMVRRWATAVLALTAVVLSAGTFAYRYTYGSWWQSPQRIPYCGRTYVPGTPDLSLADVRQRVSRTALPGGAADPLVSIGKTPPVVGADMLAAVTPEAQRQQLGTPCAMALYLKTGNDHYMAYGLSGGP</sequence>
<accession>A0A543PSI7</accession>
<comment type="caution">
    <text evidence="1">The sequence shown here is derived from an EMBL/GenBank/DDBJ whole genome shotgun (WGS) entry which is preliminary data.</text>
</comment>
<dbReference type="AlphaFoldDB" id="A0A543PSI7"/>
<name>A0A543PSI7_9MICO</name>
<dbReference type="Proteomes" id="UP000320085">
    <property type="component" value="Unassembled WGS sequence"/>
</dbReference>
<gene>
    <name evidence="1" type="ORF">FHX52_0135</name>
</gene>
<evidence type="ECO:0000313" key="2">
    <source>
        <dbReference type="Proteomes" id="UP000320085"/>
    </source>
</evidence>
<dbReference type="EMBL" id="VFQF01000001">
    <property type="protein sequence ID" value="TQN47044.1"/>
    <property type="molecule type" value="Genomic_DNA"/>
</dbReference>
<proteinExistence type="predicted"/>